<dbReference type="GeneID" id="16550554"/>
<keyword evidence="4" id="KW-0479">Metal-binding</keyword>
<organism evidence="9 10">
    <name type="scientific">Thermococcus litoralis (strain ATCC 51850 / DSM 5473 / JCM 8560 / NS-C)</name>
    <dbReference type="NCBI Taxonomy" id="523849"/>
    <lineage>
        <taxon>Archaea</taxon>
        <taxon>Methanobacteriati</taxon>
        <taxon>Methanobacteriota</taxon>
        <taxon>Thermococci</taxon>
        <taxon>Thermococcales</taxon>
        <taxon>Thermococcaceae</taxon>
        <taxon>Thermococcus</taxon>
    </lineage>
</organism>
<evidence type="ECO:0000256" key="6">
    <source>
        <dbReference type="ARBA" id="ARBA00022833"/>
    </source>
</evidence>
<dbReference type="PaxDb" id="523849-OCC_02342"/>
<evidence type="ECO:0000259" key="8">
    <source>
        <dbReference type="Pfam" id="PF07687"/>
    </source>
</evidence>
<keyword evidence="6" id="KW-0862">Zinc</keyword>
<dbReference type="Pfam" id="PF07687">
    <property type="entry name" value="M20_dimer"/>
    <property type="match status" value="1"/>
</dbReference>
<dbReference type="PANTHER" id="PTHR43808:SF32">
    <property type="entry name" value="ARGE_DAPE-RELATED DEACYLASE"/>
    <property type="match status" value="1"/>
</dbReference>
<comment type="similarity">
    <text evidence="3">Belongs to the peptidase M20A family.</text>
</comment>
<dbReference type="InterPro" id="IPR010182">
    <property type="entry name" value="ArgE/DapE"/>
</dbReference>
<dbReference type="EMBL" id="CP006670">
    <property type="protein sequence ID" value="EHR78792.1"/>
    <property type="molecule type" value="Genomic_DNA"/>
</dbReference>
<comment type="cofactor">
    <cofactor evidence="1">
        <name>Co(2+)</name>
        <dbReference type="ChEBI" id="CHEBI:48828"/>
    </cofactor>
</comment>
<dbReference type="GO" id="GO:0046872">
    <property type="term" value="F:metal ion binding"/>
    <property type="evidence" value="ECO:0007669"/>
    <property type="project" value="UniProtKB-KW"/>
</dbReference>
<dbReference type="KEGG" id="tlt:OCC_02342"/>
<evidence type="ECO:0000256" key="2">
    <source>
        <dbReference type="ARBA" id="ARBA00001947"/>
    </source>
</evidence>
<keyword evidence="10" id="KW-1185">Reference proteome</keyword>
<dbReference type="Gene3D" id="3.30.70.360">
    <property type="match status" value="1"/>
</dbReference>
<protein>
    <recommendedName>
        <fullName evidence="8">Peptidase M20 dimerisation domain-containing protein</fullName>
    </recommendedName>
</protein>
<evidence type="ECO:0000313" key="9">
    <source>
        <dbReference type="EMBL" id="EHR78792.1"/>
    </source>
</evidence>
<dbReference type="InterPro" id="IPR011650">
    <property type="entry name" value="Peptidase_M20_dimer"/>
</dbReference>
<dbReference type="RefSeq" id="WP_004067954.1">
    <property type="nucleotide sequence ID" value="NC_022084.1"/>
</dbReference>
<feature type="domain" description="Peptidase M20 dimerisation" evidence="8">
    <location>
        <begin position="199"/>
        <end position="313"/>
    </location>
</feature>
<evidence type="ECO:0000256" key="7">
    <source>
        <dbReference type="ARBA" id="ARBA00023285"/>
    </source>
</evidence>
<evidence type="ECO:0000313" key="10">
    <source>
        <dbReference type="Proteomes" id="UP000015502"/>
    </source>
</evidence>
<evidence type="ECO:0000256" key="3">
    <source>
        <dbReference type="ARBA" id="ARBA00006247"/>
    </source>
</evidence>
<dbReference type="InterPro" id="IPR036264">
    <property type="entry name" value="Bact_exopeptidase_dim_dom"/>
</dbReference>
<dbReference type="Gene3D" id="3.40.630.10">
    <property type="entry name" value="Zn peptidases"/>
    <property type="match status" value="2"/>
</dbReference>
<evidence type="ECO:0000256" key="4">
    <source>
        <dbReference type="ARBA" id="ARBA00022723"/>
    </source>
</evidence>
<name>H3ZMJ8_THELN</name>
<dbReference type="SUPFAM" id="SSF53187">
    <property type="entry name" value="Zn-dependent exopeptidases"/>
    <property type="match status" value="1"/>
</dbReference>
<comment type="cofactor">
    <cofactor evidence="2">
        <name>Zn(2+)</name>
        <dbReference type="ChEBI" id="CHEBI:29105"/>
    </cofactor>
</comment>
<dbReference type="Proteomes" id="UP000015502">
    <property type="component" value="Chromosome"/>
</dbReference>
<accession>H3ZMJ8</accession>
<evidence type="ECO:0000256" key="5">
    <source>
        <dbReference type="ARBA" id="ARBA00022801"/>
    </source>
</evidence>
<keyword evidence="7" id="KW-0170">Cobalt</keyword>
<dbReference type="STRING" id="523849.OCC_02342"/>
<sequence length="412" mass="45944">MISETEKKVFEKIEQEKDKIVQILKELVKIPTQNPPGENYEEFVMKAKDYLEERGIRTNIVKVPNSFAKEFIENPEEYPRYILLAELKKGSPTIHFNGHYDVVPAGEGWQFNPFSGKIVDGKLYGRGASDMKGGIASIISTLRILSEFEDSLNIGINASLVPDEETTSLGTKYLLKENLVTADYAIITEPTLLKSIDIGCKGGLWLQVKVKGKAAHASRPWLGENAFEKGILLANSILKELKPVITSRVSEYDFHDPKSRRATMELGGYVKGGSKTNVIPEEFCFSIDRRVLPDENINEAYDELVNFIEQKSKELGISYEIVVEDIEPPYVLKNGGRFLDLLSATAERITGVKPQAGVKTGFTEMALFGARGIKAITFGPGNENLAHVVNEHIEIKEVIDSVRIFVTFLLSL</sequence>
<keyword evidence="5" id="KW-0378">Hydrolase</keyword>
<dbReference type="SUPFAM" id="SSF55031">
    <property type="entry name" value="Bacterial exopeptidase dimerisation domain"/>
    <property type="match status" value="1"/>
</dbReference>
<dbReference type="GO" id="GO:0016787">
    <property type="term" value="F:hydrolase activity"/>
    <property type="evidence" value="ECO:0007669"/>
    <property type="project" value="UniProtKB-KW"/>
</dbReference>
<dbReference type="AlphaFoldDB" id="H3ZMJ8"/>
<gene>
    <name evidence="9" type="ORF">OCC_02342</name>
</gene>
<dbReference type="InterPro" id="IPR002933">
    <property type="entry name" value="Peptidase_M20"/>
</dbReference>
<dbReference type="NCBIfam" id="TIGR01910">
    <property type="entry name" value="DapE-ArgE"/>
    <property type="match status" value="1"/>
</dbReference>
<proteinExistence type="inferred from homology"/>
<dbReference type="NCBIfam" id="NF006400">
    <property type="entry name" value="PRK08651.1-3"/>
    <property type="match status" value="1"/>
</dbReference>
<evidence type="ECO:0000256" key="1">
    <source>
        <dbReference type="ARBA" id="ARBA00001941"/>
    </source>
</evidence>
<dbReference type="Pfam" id="PF01546">
    <property type="entry name" value="Peptidase_M20"/>
    <property type="match status" value="1"/>
</dbReference>
<reference evidence="9 10" key="1">
    <citation type="journal article" date="2012" name="J. Bacteriol.">
        <title>Genome sequence of the model hyperthermophilic archaeon Thermococcus litoralis NS-C.</title>
        <authorList>
            <person name="Gardner A.F."/>
            <person name="Kumar S."/>
            <person name="Perler F.B."/>
        </authorList>
    </citation>
    <scope>NUCLEOTIDE SEQUENCE [LARGE SCALE GENOMIC DNA]</scope>
    <source>
        <strain evidence="10">ATCC 51850 / DSM 5473 / JCM 8560 / NS-C</strain>
    </source>
</reference>
<dbReference type="PANTHER" id="PTHR43808">
    <property type="entry name" value="ACETYLORNITHINE DEACETYLASE"/>
    <property type="match status" value="1"/>
</dbReference>
<dbReference type="InterPro" id="IPR050072">
    <property type="entry name" value="Peptidase_M20A"/>
</dbReference>
<dbReference type="HOGENOM" id="CLU_021802_2_3_2"/>
<dbReference type="OrthoDB" id="24854at2157"/>